<dbReference type="AlphaFoldDB" id="A0A8S1JEN2"/>
<gene>
    <name evidence="1" type="ORF">OSTQU699_LOCUS7611</name>
</gene>
<organism evidence="1 2">
    <name type="scientific">Ostreobium quekettii</name>
    <dbReference type="NCBI Taxonomy" id="121088"/>
    <lineage>
        <taxon>Eukaryota</taxon>
        <taxon>Viridiplantae</taxon>
        <taxon>Chlorophyta</taxon>
        <taxon>core chlorophytes</taxon>
        <taxon>Ulvophyceae</taxon>
        <taxon>TCBD clade</taxon>
        <taxon>Bryopsidales</taxon>
        <taxon>Ostreobineae</taxon>
        <taxon>Ostreobiaceae</taxon>
        <taxon>Ostreobium</taxon>
    </lineage>
</organism>
<name>A0A8S1JEN2_9CHLO</name>
<comment type="caution">
    <text evidence="1">The sequence shown here is derived from an EMBL/GenBank/DDBJ whole genome shotgun (WGS) entry which is preliminary data.</text>
</comment>
<reference evidence="1" key="1">
    <citation type="submission" date="2020-12" db="EMBL/GenBank/DDBJ databases">
        <authorList>
            <person name="Iha C."/>
        </authorList>
    </citation>
    <scope>NUCLEOTIDE SEQUENCE</scope>
</reference>
<sequence>MSRTIMLAHTRHSSRGRINRIRTAGTLSNRRGLRVLFAKISIVERIAGTTSISPLHMKPSIPKQQRSLTNLAAHAGRAHQCKVLQALSIGKHAQNPLCAAMAPRHWPSALAMSLRCITHLFQTTRNGD</sequence>
<accession>A0A8S1JEN2</accession>
<protein>
    <submittedName>
        <fullName evidence="1">Uncharacterized protein</fullName>
    </submittedName>
</protein>
<proteinExistence type="predicted"/>
<dbReference type="EMBL" id="CAJHUC010001756">
    <property type="protein sequence ID" value="CAD7702254.1"/>
    <property type="molecule type" value="Genomic_DNA"/>
</dbReference>
<evidence type="ECO:0000313" key="1">
    <source>
        <dbReference type="EMBL" id="CAD7702254.1"/>
    </source>
</evidence>
<dbReference type="Proteomes" id="UP000708148">
    <property type="component" value="Unassembled WGS sequence"/>
</dbReference>
<evidence type="ECO:0000313" key="2">
    <source>
        <dbReference type="Proteomes" id="UP000708148"/>
    </source>
</evidence>
<keyword evidence="2" id="KW-1185">Reference proteome</keyword>